<protein>
    <submittedName>
        <fullName evidence="3">Uncharacterized protein</fullName>
    </submittedName>
</protein>
<evidence type="ECO:0000313" key="4">
    <source>
        <dbReference type="Proteomes" id="UP001267878"/>
    </source>
</evidence>
<feature type="chain" id="PRO_5047454479" evidence="2">
    <location>
        <begin position="21"/>
        <end position="124"/>
    </location>
</feature>
<sequence>MKRLMISLLGALAFAAAAQAAEPQAVESQAVESQAAEPQAALAQESASSATTMPGTQDATQTPEVNDRLCLRHTGTRIRHAADTRRSARCNQMANGRAYTREDIDLTGEIDIAAALRKLDPSIH</sequence>
<keyword evidence="2" id="KW-0732">Signal</keyword>
<accession>A0ABU1VQK1</accession>
<feature type="signal peptide" evidence="2">
    <location>
        <begin position="1"/>
        <end position="20"/>
    </location>
</feature>
<feature type="region of interest" description="Disordered" evidence="1">
    <location>
        <begin position="23"/>
        <end position="68"/>
    </location>
</feature>
<evidence type="ECO:0000256" key="2">
    <source>
        <dbReference type="SAM" id="SignalP"/>
    </source>
</evidence>
<feature type="compositionally biased region" description="Low complexity" evidence="1">
    <location>
        <begin position="23"/>
        <end position="50"/>
    </location>
</feature>
<feature type="compositionally biased region" description="Polar residues" evidence="1">
    <location>
        <begin position="51"/>
        <end position="64"/>
    </location>
</feature>
<keyword evidence="4" id="KW-1185">Reference proteome</keyword>
<dbReference type="Proteomes" id="UP001267878">
    <property type="component" value="Unassembled WGS sequence"/>
</dbReference>
<evidence type="ECO:0000313" key="3">
    <source>
        <dbReference type="EMBL" id="MDR7099518.1"/>
    </source>
</evidence>
<name>A0ABU1VQK1_9GAMM</name>
<dbReference type="RefSeq" id="WP_310053712.1">
    <property type="nucleotide sequence ID" value="NZ_JAVDVW010000001.1"/>
</dbReference>
<evidence type="ECO:0000256" key="1">
    <source>
        <dbReference type="SAM" id="MobiDB-lite"/>
    </source>
</evidence>
<dbReference type="EMBL" id="JAVDVW010000001">
    <property type="protein sequence ID" value="MDR7099518.1"/>
    <property type="molecule type" value="Genomic_DNA"/>
</dbReference>
<proteinExistence type="predicted"/>
<comment type="caution">
    <text evidence="3">The sequence shown here is derived from an EMBL/GenBank/DDBJ whole genome shotgun (WGS) entry which is preliminary data.</text>
</comment>
<reference evidence="3 4" key="1">
    <citation type="submission" date="2023-07" db="EMBL/GenBank/DDBJ databases">
        <title>Sorghum-associated microbial communities from plants grown in Nebraska, USA.</title>
        <authorList>
            <person name="Schachtman D."/>
        </authorList>
    </citation>
    <scope>NUCLEOTIDE SEQUENCE [LARGE SCALE GENOMIC DNA]</scope>
    <source>
        <strain evidence="3 4">BE187</strain>
    </source>
</reference>
<gene>
    <name evidence="3" type="ORF">J2X04_001865</name>
</gene>
<organism evidence="3 4">
    <name type="scientific">Agrilutibacter niabensis</name>
    <dbReference type="NCBI Taxonomy" id="380628"/>
    <lineage>
        <taxon>Bacteria</taxon>
        <taxon>Pseudomonadati</taxon>
        <taxon>Pseudomonadota</taxon>
        <taxon>Gammaproteobacteria</taxon>
        <taxon>Lysobacterales</taxon>
        <taxon>Lysobacteraceae</taxon>
        <taxon>Agrilutibacter</taxon>
    </lineage>
</organism>